<proteinExistence type="predicted"/>
<evidence type="ECO:0000313" key="3">
    <source>
        <dbReference type="EMBL" id="KEH23028.1"/>
    </source>
</evidence>
<keyword evidence="1" id="KW-0732">Signal</keyword>
<dbReference type="GO" id="GO:0046872">
    <property type="term" value="F:metal ion binding"/>
    <property type="evidence" value="ECO:0007669"/>
    <property type="project" value="InterPro"/>
</dbReference>
<dbReference type="HOGENOM" id="CLU_181053_6_4_1"/>
<organism evidence="3 5">
    <name type="scientific">Medicago truncatula</name>
    <name type="common">Barrel medic</name>
    <name type="synonym">Medicago tribuloides</name>
    <dbReference type="NCBI Taxonomy" id="3880"/>
    <lineage>
        <taxon>Eukaryota</taxon>
        <taxon>Viridiplantae</taxon>
        <taxon>Streptophyta</taxon>
        <taxon>Embryophyta</taxon>
        <taxon>Tracheophyta</taxon>
        <taxon>Spermatophyta</taxon>
        <taxon>Magnoliopsida</taxon>
        <taxon>eudicotyledons</taxon>
        <taxon>Gunneridae</taxon>
        <taxon>Pentapetalae</taxon>
        <taxon>rosids</taxon>
        <taxon>fabids</taxon>
        <taxon>Fabales</taxon>
        <taxon>Fabaceae</taxon>
        <taxon>Papilionoideae</taxon>
        <taxon>50 kb inversion clade</taxon>
        <taxon>NPAAA clade</taxon>
        <taxon>Hologalegina</taxon>
        <taxon>IRL clade</taxon>
        <taxon>Trifolieae</taxon>
        <taxon>Medicago</taxon>
    </lineage>
</organism>
<feature type="chain" id="PRO_5014499185" evidence="1">
    <location>
        <begin position="25"/>
        <end position="55"/>
    </location>
</feature>
<dbReference type="AlphaFoldDB" id="A0A072U1J7"/>
<dbReference type="EMBL" id="CM001223">
    <property type="protein sequence ID" value="KEH23028.1"/>
    <property type="molecule type" value="Genomic_DNA"/>
</dbReference>
<dbReference type="InterPro" id="IPR009810">
    <property type="entry name" value="Nodulin_late_dom"/>
</dbReference>
<evidence type="ECO:0000256" key="1">
    <source>
        <dbReference type="SAM" id="SignalP"/>
    </source>
</evidence>
<dbReference type="EnsemblPlants" id="KEH23028">
    <property type="protein sequence ID" value="KEH23028"/>
    <property type="gene ID" value="MTR_7g064000"/>
</dbReference>
<feature type="signal peptide" evidence="1">
    <location>
        <begin position="1"/>
        <end position="24"/>
    </location>
</feature>
<accession>A0A072U1J7</accession>
<reference evidence="3 5" key="2">
    <citation type="journal article" date="2014" name="BMC Genomics">
        <title>An improved genome release (version Mt4.0) for the model legume Medicago truncatula.</title>
        <authorList>
            <person name="Tang H."/>
            <person name="Krishnakumar V."/>
            <person name="Bidwell S."/>
            <person name="Rosen B."/>
            <person name="Chan A."/>
            <person name="Zhou S."/>
            <person name="Gentzbittel L."/>
            <person name="Childs K.L."/>
            <person name="Yandell M."/>
            <person name="Gundlach H."/>
            <person name="Mayer K.F."/>
            <person name="Schwartz D.C."/>
            <person name="Town C.D."/>
        </authorList>
    </citation>
    <scope>GENOME REANNOTATION</scope>
    <source>
        <strain evidence="3">A17</strain>
        <strain evidence="4 5">cv. Jemalong A17</strain>
    </source>
</reference>
<keyword evidence="5" id="KW-1185">Reference proteome</keyword>
<dbReference type="Pfam" id="PF07127">
    <property type="entry name" value="Nodulin_late"/>
    <property type="match status" value="1"/>
</dbReference>
<reference evidence="3 5" key="1">
    <citation type="journal article" date="2011" name="Nature">
        <title>The Medicago genome provides insight into the evolution of rhizobial symbioses.</title>
        <authorList>
            <person name="Young N.D."/>
            <person name="Debelle F."/>
            <person name="Oldroyd G.E."/>
            <person name="Geurts R."/>
            <person name="Cannon S.B."/>
            <person name="Udvardi M.K."/>
            <person name="Benedito V.A."/>
            <person name="Mayer K.F."/>
            <person name="Gouzy J."/>
            <person name="Schoof H."/>
            <person name="Van de Peer Y."/>
            <person name="Proost S."/>
            <person name="Cook D.R."/>
            <person name="Meyers B.C."/>
            <person name="Spannagl M."/>
            <person name="Cheung F."/>
            <person name="De Mita S."/>
            <person name="Krishnakumar V."/>
            <person name="Gundlach H."/>
            <person name="Zhou S."/>
            <person name="Mudge J."/>
            <person name="Bharti A.K."/>
            <person name="Murray J.D."/>
            <person name="Naoumkina M.A."/>
            <person name="Rosen B."/>
            <person name="Silverstein K.A."/>
            <person name="Tang H."/>
            <person name="Rombauts S."/>
            <person name="Zhao P.X."/>
            <person name="Zhou P."/>
            <person name="Barbe V."/>
            <person name="Bardou P."/>
            <person name="Bechner M."/>
            <person name="Bellec A."/>
            <person name="Berger A."/>
            <person name="Berges H."/>
            <person name="Bidwell S."/>
            <person name="Bisseling T."/>
            <person name="Choisne N."/>
            <person name="Couloux A."/>
            <person name="Denny R."/>
            <person name="Deshpande S."/>
            <person name="Dai X."/>
            <person name="Doyle J.J."/>
            <person name="Dudez A.M."/>
            <person name="Farmer A.D."/>
            <person name="Fouteau S."/>
            <person name="Franken C."/>
            <person name="Gibelin C."/>
            <person name="Gish J."/>
            <person name="Goldstein S."/>
            <person name="Gonzalez A.J."/>
            <person name="Green P.J."/>
            <person name="Hallab A."/>
            <person name="Hartog M."/>
            <person name="Hua A."/>
            <person name="Humphray S.J."/>
            <person name="Jeong D.H."/>
            <person name="Jing Y."/>
            <person name="Jocker A."/>
            <person name="Kenton S.M."/>
            <person name="Kim D.J."/>
            <person name="Klee K."/>
            <person name="Lai H."/>
            <person name="Lang C."/>
            <person name="Lin S."/>
            <person name="Macmil S.L."/>
            <person name="Magdelenat G."/>
            <person name="Matthews L."/>
            <person name="McCorrison J."/>
            <person name="Monaghan E.L."/>
            <person name="Mun J.H."/>
            <person name="Najar F.Z."/>
            <person name="Nicholson C."/>
            <person name="Noirot C."/>
            <person name="O'Bleness M."/>
            <person name="Paule C.R."/>
            <person name="Poulain J."/>
            <person name="Prion F."/>
            <person name="Qin B."/>
            <person name="Qu C."/>
            <person name="Retzel E.F."/>
            <person name="Riddle C."/>
            <person name="Sallet E."/>
            <person name="Samain S."/>
            <person name="Samson N."/>
            <person name="Sanders I."/>
            <person name="Saurat O."/>
            <person name="Scarpelli C."/>
            <person name="Schiex T."/>
            <person name="Segurens B."/>
            <person name="Severin A.J."/>
            <person name="Sherrier D.J."/>
            <person name="Shi R."/>
            <person name="Sims S."/>
            <person name="Singer S.R."/>
            <person name="Sinharoy S."/>
            <person name="Sterck L."/>
            <person name="Viollet A."/>
            <person name="Wang B.B."/>
            <person name="Wang K."/>
            <person name="Wang M."/>
            <person name="Wang X."/>
            <person name="Warfsmann J."/>
            <person name="Weissenbach J."/>
            <person name="White D.D."/>
            <person name="White J.D."/>
            <person name="Wiley G.B."/>
            <person name="Wincker P."/>
            <person name="Xing Y."/>
            <person name="Yang L."/>
            <person name="Yao Z."/>
            <person name="Ying F."/>
            <person name="Zhai J."/>
            <person name="Zhou L."/>
            <person name="Zuber A."/>
            <person name="Denarie J."/>
            <person name="Dixon R.A."/>
            <person name="May G.D."/>
            <person name="Schwartz D.C."/>
            <person name="Rogers J."/>
            <person name="Quetier F."/>
            <person name="Town C.D."/>
            <person name="Roe B.A."/>
        </authorList>
    </citation>
    <scope>NUCLEOTIDE SEQUENCE [LARGE SCALE GENOMIC DNA]</scope>
    <source>
        <strain evidence="3">A17</strain>
        <strain evidence="4 5">cv. Jemalong A17</strain>
    </source>
</reference>
<evidence type="ECO:0000313" key="4">
    <source>
        <dbReference type="EnsemblPlants" id="KEH23028"/>
    </source>
</evidence>
<protein>
    <submittedName>
        <fullName evidence="3">Nodule Cysteine-Rich (NCR) secreted peptide</fullName>
    </submittedName>
</protein>
<reference evidence="4" key="3">
    <citation type="submission" date="2015-04" db="UniProtKB">
        <authorList>
            <consortium name="EnsemblPlants"/>
        </authorList>
    </citation>
    <scope>IDENTIFICATION</scope>
    <source>
        <strain evidence="4">cv. Jemalong A17</strain>
    </source>
</reference>
<evidence type="ECO:0000259" key="2">
    <source>
        <dbReference type="Pfam" id="PF07127"/>
    </source>
</evidence>
<sequence>MTQILKFIYTLIIFLSLFLVETNSAPKPCVTVKDCPKTVFPIGYKCIKNLCILVI</sequence>
<evidence type="ECO:0000313" key="5">
    <source>
        <dbReference type="Proteomes" id="UP000002051"/>
    </source>
</evidence>
<gene>
    <name evidence="3" type="ordered locus">MTR_7g064000</name>
</gene>
<name>A0A072U1J7_MEDTR</name>
<feature type="domain" description="Late nodulin" evidence="2">
    <location>
        <begin position="1"/>
        <end position="51"/>
    </location>
</feature>
<dbReference type="Proteomes" id="UP000002051">
    <property type="component" value="Unassembled WGS sequence"/>
</dbReference>